<sequence length="517" mass="56801">MTDDIRNAPGVRGIRELEKLKWSYHNPHTFAVPTKRINEGEDVSFFLQSTAYRDIMIFMLQLNRAMFPRRNGPGGRIWAATLPQNKFETSDQVHRIRAIIYTLREYMKEAPPETGPRRFGNAAFRTWFNIVQERVPDLLQGVLRKIPWIIGLDPENQDMAYKELGAYLIGSFGSAQRLDYGTGHELSFLAFLGCVWKIGGFDEHVFGYEERSIVLGIIEPYLELVRDLILTYTLEPAGSHGVWGLDDHSFLPYVFGSAQLGPPVAEEADLPNEGSLDGAPPPSDVTKQAAVTRHRKTNMYFSAIGFIYDVKKGPFWEHSPTLYDISGIKDGWAKINKGMVKMYNAEVLSKFPVVQHFPFGSLFRWERDPNARAPPPSTHVTSQPSAAAPPSMDAPAAMRIPYMPTARPAAPSMPGTGAPWAQPPPTAMPGTGAPWPQAPPTATPGTGAPWTQAPPTAMPLPRPTSGAGPMPAPPPTTRYAPSATARPGPGTAQMQSANTHDARGTDGPPMTKAPWAR</sequence>
<gene>
    <name evidence="1" type="primary">RRD1</name>
    <name evidence="1" type="ORF">M8818_007048</name>
</gene>
<evidence type="ECO:0000313" key="1">
    <source>
        <dbReference type="EMBL" id="KAK8195897.1"/>
    </source>
</evidence>
<reference evidence="1" key="1">
    <citation type="submission" date="2024-02" db="EMBL/GenBank/DDBJ databases">
        <title>Metagenome Assembled Genome of Zalaria obscura JY119.</title>
        <authorList>
            <person name="Vighnesh L."/>
            <person name="Jagadeeshwari U."/>
            <person name="Venkata Ramana C."/>
            <person name="Sasikala C."/>
        </authorList>
    </citation>
    <scope>NUCLEOTIDE SEQUENCE</scope>
    <source>
        <strain evidence="1">JY119</strain>
    </source>
</reference>
<proteinExistence type="predicted"/>
<accession>A0ACC3S877</accession>
<evidence type="ECO:0000313" key="2">
    <source>
        <dbReference type="Proteomes" id="UP001320706"/>
    </source>
</evidence>
<keyword evidence="2" id="KW-1185">Reference proteome</keyword>
<dbReference type="Proteomes" id="UP001320706">
    <property type="component" value="Unassembled WGS sequence"/>
</dbReference>
<dbReference type="EMBL" id="JAMKPW020000042">
    <property type="protein sequence ID" value="KAK8195897.1"/>
    <property type="molecule type" value="Genomic_DNA"/>
</dbReference>
<organism evidence="1 2">
    <name type="scientific">Zalaria obscura</name>
    <dbReference type="NCBI Taxonomy" id="2024903"/>
    <lineage>
        <taxon>Eukaryota</taxon>
        <taxon>Fungi</taxon>
        <taxon>Dikarya</taxon>
        <taxon>Ascomycota</taxon>
        <taxon>Pezizomycotina</taxon>
        <taxon>Dothideomycetes</taxon>
        <taxon>Dothideomycetidae</taxon>
        <taxon>Dothideales</taxon>
        <taxon>Zalariaceae</taxon>
        <taxon>Zalaria</taxon>
    </lineage>
</organism>
<comment type="caution">
    <text evidence="1">The sequence shown here is derived from an EMBL/GenBank/DDBJ whole genome shotgun (WGS) entry which is preliminary data.</text>
</comment>
<protein>
    <submittedName>
        <fullName evidence="1">Serine/threonine-protein phosphatase 2A activator 1</fullName>
    </submittedName>
</protein>
<name>A0ACC3S877_9PEZI</name>